<sequence>MAEPNPFRDPIIPVSEIVASFRSVNPEGRSEVEYEETFVQAVRQTNKRVLQAIDRRLAIRVPDPRDGNPQTGNEAADRLALAILPALQETFKRLTRVMDPSTLTISSSSWSEEILDNLLDIDGYVEQIVLSITLISRSRKLERNEEPILQYYLFSFRGKKIEEQTLEFLMYTFRFSILAFKSFVEGLKPSDLSTDGDPITRKWENFAKQGSSSIDHLDRIIELIQKPLISVVKSDWQEQVKHLGDNLISLLEHLNPSSHRPSRGSETEVYESVITLSEIGMILVRTGIPVVLLCRVFFSKLSRTTNSQPFILTGPAMEMEDERFKEFLIHINDAKRLMNRFVYEIKLAPSRRQKIVTVTNNMIAALLECCTVLEKYLDSLLASKDSRVDHEVVKNARQVLQSWRIMFLRATGNMIEITGSQIPWPANDDYHDIMDGRWEQRERFGVFLLSDDDEPDEEDDQVVVDMGIGEREE</sequence>
<protein>
    <submittedName>
        <fullName evidence="1">Uncharacterized protein</fullName>
    </submittedName>
</protein>
<dbReference type="AlphaFoldDB" id="A0A0L0VFQ0"/>
<proteinExistence type="predicted"/>
<comment type="caution">
    <text evidence="1">The sequence shown here is derived from an EMBL/GenBank/DDBJ whole genome shotgun (WGS) entry which is preliminary data.</text>
</comment>
<gene>
    <name evidence="1" type="ORF">PSTG_08684</name>
</gene>
<name>A0A0L0VFQ0_9BASI</name>
<dbReference type="EMBL" id="AJIL01000061">
    <property type="protein sequence ID" value="KNE98011.1"/>
    <property type="molecule type" value="Genomic_DNA"/>
</dbReference>
<organism evidence="1 2">
    <name type="scientific">Puccinia striiformis f. sp. tritici PST-78</name>
    <dbReference type="NCBI Taxonomy" id="1165861"/>
    <lineage>
        <taxon>Eukaryota</taxon>
        <taxon>Fungi</taxon>
        <taxon>Dikarya</taxon>
        <taxon>Basidiomycota</taxon>
        <taxon>Pucciniomycotina</taxon>
        <taxon>Pucciniomycetes</taxon>
        <taxon>Pucciniales</taxon>
        <taxon>Pucciniaceae</taxon>
        <taxon>Puccinia</taxon>
    </lineage>
</organism>
<evidence type="ECO:0000313" key="1">
    <source>
        <dbReference type="EMBL" id="KNE98011.1"/>
    </source>
</evidence>
<evidence type="ECO:0000313" key="2">
    <source>
        <dbReference type="Proteomes" id="UP000054564"/>
    </source>
</evidence>
<keyword evidence="2" id="KW-1185">Reference proteome</keyword>
<reference evidence="2" key="1">
    <citation type="submission" date="2014-03" db="EMBL/GenBank/DDBJ databases">
        <title>The Genome Sequence of Puccinia striiformis f. sp. tritici PST-78.</title>
        <authorList>
            <consortium name="The Broad Institute Genome Sequencing Platform"/>
            <person name="Cuomo C."/>
            <person name="Hulbert S."/>
            <person name="Chen X."/>
            <person name="Walker B."/>
            <person name="Young S.K."/>
            <person name="Zeng Q."/>
            <person name="Gargeya S."/>
            <person name="Fitzgerald M."/>
            <person name="Haas B."/>
            <person name="Abouelleil A."/>
            <person name="Alvarado L."/>
            <person name="Arachchi H.M."/>
            <person name="Berlin A.M."/>
            <person name="Chapman S.B."/>
            <person name="Goldberg J."/>
            <person name="Griggs A."/>
            <person name="Gujja S."/>
            <person name="Hansen M."/>
            <person name="Howarth C."/>
            <person name="Imamovic A."/>
            <person name="Larimer J."/>
            <person name="McCowan C."/>
            <person name="Montmayeur A."/>
            <person name="Murphy C."/>
            <person name="Neiman D."/>
            <person name="Pearson M."/>
            <person name="Priest M."/>
            <person name="Roberts A."/>
            <person name="Saif S."/>
            <person name="Shea T."/>
            <person name="Sisk P."/>
            <person name="Sykes S."/>
            <person name="Wortman J."/>
            <person name="Nusbaum C."/>
            <person name="Birren B."/>
        </authorList>
    </citation>
    <scope>NUCLEOTIDE SEQUENCE [LARGE SCALE GENOMIC DNA]</scope>
    <source>
        <strain evidence="2">race PST-78</strain>
    </source>
</reference>
<dbReference type="PANTHER" id="PTHR33069">
    <property type="entry name" value="CHROMOSOME 7, WHOLE GENOME SHOTGUN SEQUENCE-RELATED"/>
    <property type="match status" value="1"/>
</dbReference>
<accession>A0A0L0VFQ0</accession>
<dbReference type="Proteomes" id="UP000054564">
    <property type="component" value="Unassembled WGS sequence"/>
</dbReference>
<dbReference type="PANTHER" id="PTHR33069:SF3">
    <property type="entry name" value="DYNEIN HEAVY CHAIN TAIL DOMAIN-CONTAINING PROTEIN"/>
    <property type="match status" value="1"/>
</dbReference>